<reference evidence="1" key="1">
    <citation type="journal article" date="2015" name="Nature">
        <title>Complex archaea that bridge the gap between prokaryotes and eukaryotes.</title>
        <authorList>
            <person name="Spang A."/>
            <person name="Saw J.H."/>
            <person name="Jorgensen S.L."/>
            <person name="Zaremba-Niedzwiedzka K."/>
            <person name="Martijn J."/>
            <person name="Lind A.E."/>
            <person name="van Eijk R."/>
            <person name="Schleper C."/>
            <person name="Guy L."/>
            <person name="Ettema T.J."/>
        </authorList>
    </citation>
    <scope>NUCLEOTIDE SEQUENCE</scope>
</reference>
<evidence type="ECO:0000313" key="1">
    <source>
        <dbReference type="EMBL" id="KKN80632.1"/>
    </source>
</evidence>
<sequence>MDEPARTIIRMTAAVDLMRDVDVGLERYIPEHCRDGFRGYIGRGAPVGDFLRAVLANDFSMALAHADDTNLSSLHDYMLFLYYHVPHHCWGSRRKYASWRLVGGLAGLCKEKVT</sequence>
<accession>A0A0F9U012</accession>
<dbReference type="EMBL" id="LAZR01000227">
    <property type="protein sequence ID" value="KKN80632.1"/>
    <property type="molecule type" value="Genomic_DNA"/>
</dbReference>
<protein>
    <submittedName>
        <fullName evidence="1">Uncharacterized protein</fullName>
    </submittedName>
</protein>
<dbReference type="AlphaFoldDB" id="A0A0F9U012"/>
<name>A0A0F9U012_9ZZZZ</name>
<organism evidence="1">
    <name type="scientific">marine sediment metagenome</name>
    <dbReference type="NCBI Taxonomy" id="412755"/>
    <lineage>
        <taxon>unclassified sequences</taxon>
        <taxon>metagenomes</taxon>
        <taxon>ecological metagenomes</taxon>
    </lineage>
</organism>
<proteinExistence type="predicted"/>
<comment type="caution">
    <text evidence="1">The sequence shown here is derived from an EMBL/GenBank/DDBJ whole genome shotgun (WGS) entry which is preliminary data.</text>
</comment>
<gene>
    <name evidence="1" type="ORF">LCGC14_0327240</name>
</gene>